<dbReference type="PANTHER" id="PTHR30055">
    <property type="entry name" value="HTH-TYPE TRANSCRIPTIONAL REGULATOR RUTR"/>
    <property type="match status" value="1"/>
</dbReference>
<dbReference type="Pfam" id="PF00440">
    <property type="entry name" value="TetR_N"/>
    <property type="match status" value="1"/>
</dbReference>
<evidence type="ECO:0000256" key="1">
    <source>
        <dbReference type="ARBA" id="ARBA00023015"/>
    </source>
</evidence>
<dbReference type="Proteomes" id="UP000230161">
    <property type="component" value="Unassembled WGS sequence"/>
</dbReference>
<dbReference type="InterPro" id="IPR036271">
    <property type="entry name" value="Tet_transcr_reg_TetR-rel_C_sf"/>
</dbReference>
<dbReference type="Gene3D" id="1.10.357.10">
    <property type="entry name" value="Tetracycline Repressor, domain 2"/>
    <property type="match status" value="1"/>
</dbReference>
<dbReference type="InterPro" id="IPR009057">
    <property type="entry name" value="Homeodomain-like_sf"/>
</dbReference>
<dbReference type="RefSeq" id="WP_100345314.1">
    <property type="nucleotide sequence ID" value="NZ_PGFB01000004.1"/>
</dbReference>
<name>A0A2M9BUH0_9MICO</name>
<sequence length="421" mass="45893">MNETPGERPGTEIEEASVVTDSADSAVPTDSAGSAVTADPAEPVDPVEEGLIPHAVAVSWGVAAFPQKGPKRELTIERIVDAAISIADDDGLGAVSMSRVAQDLGFTTMSLYRYVSAKDDLLTLMEDVGLGPAPRRTDPVARPASASGGTGWREGLQEWAAAILGVYGRHPWLLDIPVRAAPMTPNNLSWLDWGLQELAGTPLSDQEKLMTVLLVSGYTRWQGALIRDMGLDSFDAQTQIQEADVTYDRVLRTLVTEDRFPTLGPMVQAGLFDPRLEQDPFAYGLDRVLDGVQFSIDHHEEVEVHRIQPAGSPADPRPDSPAAPPAGARIPSVSEQALDDEKFRARLAAEAERRATEERKRRAEAAQREEELRKRILAKEQRRIEADARRAATAAAKEQRQREALARQALKAQLRGEEPPA</sequence>
<evidence type="ECO:0000256" key="3">
    <source>
        <dbReference type="ARBA" id="ARBA00023163"/>
    </source>
</evidence>
<feature type="DNA-binding region" description="H-T-H motif" evidence="4">
    <location>
        <begin position="96"/>
        <end position="115"/>
    </location>
</feature>
<dbReference type="InterPro" id="IPR050109">
    <property type="entry name" value="HTH-type_TetR-like_transc_reg"/>
</dbReference>
<dbReference type="GO" id="GO:0045892">
    <property type="term" value="P:negative regulation of DNA-templated transcription"/>
    <property type="evidence" value="ECO:0007669"/>
    <property type="project" value="InterPro"/>
</dbReference>
<protein>
    <submittedName>
        <fullName evidence="7">Regulatory TetR family protein</fullName>
    </submittedName>
</protein>
<feature type="region of interest" description="Disordered" evidence="5">
    <location>
        <begin position="1"/>
        <end position="46"/>
    </location>
</feature>
<feature type="compositionally biased region" description="Basic and acidic residues" evidence="5">
    <location>
        <begin position="1"/>
        <end position="11"/>
    </location>
</feature>
<dbReference type="SUPFAM" id="SSF48498">
    <property type="entry name" value="Tetracyclin repressor-like, C-terminal domain"/>
    <property type="match status" value="1"/>
</dbReference>
<comment type="caution">
    <text evidence="7">The sequence shown here is derived from an EMBL/GenBank/DDBJ whole genome shotgun (WGS) entry which is preliminary data.</text>
</comment>
<dbReference type="AlphaFoldDB" id="A0A2M9BUH0"/>
<dbReference type="SUPFAM" id="SSF46689">
    <property type="entry name" value="Homeodomain-like"/>
    <property type="match status" value="1"/>
</dbReference>
<dbReference type="OrthoDB" id="2570341at2"/>
<evidence type="ECO:0000256" key="4">
    <source>
        <dbReference type="PROSITE-ProRule" id="PRU00335"/>
    </source>
</evidence>
<keyword evidence="3" id="KW-0804">Transcription</keyword>
<feature type="region of interest" description="Disordered" evidence="5">
    <location>
        <begin position="352"/>
        <end position="375"/>
    </location>
</feature>
<proteinExistence type="predicted"/>
<keyword evidence="8" id="KW-1185">Reference proteome</keyword>
<feature type="domain" description="HTH tetR-type" evidence="6">
    <location>
        <begin position="73"/>
        <end position="133"/>
    </location>
</feature>
<dbReference type="PANTHER" id="PTHR30055:SF151">
    <property type="entry name" value="TRANSCRIPTIONAL REGULATORY PROTEIN"/>
    <property type="match status" value="1"/>
</dbReference>
<dbReference type="InterPro" id="IPR004111">
    <property type="entry name" value="Repressor_TetR_C"/>
</dbReference>
<evidence type="ECO:0000313" key="8">
    <source>
        <dbReference type="Proteomes" id="UP000230161"/>
    </source>
</evidence>
<evidence type="ECO:0000259" key="6">
    <source>
        <dbReference type="PROSITE" id="PS50977"/>
    </source>
</evidence>
<gene>
    <name evidence="7" type="ORF">CLV54_2542</name>
</gene>
<feature type="region of interest" description="Disordered" evidence="5">
    <location>
        <begin position="308"/>
        <end position="332"/>
    </location>
</feature>
<feature type="region of interest" description="Disordered" evidence="5">
    <location>
        <begin position="391"/>
        <end position="421"/>
    </location>
</feature>
<evidence type="ECO:0000256" key="2">
    <source>
        <dbReference type="ARBA" id="ARBA00023125"/>
    </source>
</evidence>
<keyword evidence="1" id="KW-0805">Transcription regulation</keyword>
<dbReference type="PROSITE" id="PS50977">
    <property type="entry name" value="HTH_TETR_2"/>
    <property type="match status" value="1"/>
</dbReference>
<dbReference type="GO" id="GO:0000976">
    <property type="term" value="F:transcription cis-regulatory region binding"/>
    <property type="evidence" value="ECO:0007669"/>
    <property type="project" value="TreeGrafter"/>
</dbReference>
<keyword evidence="2 4" id="KW-0238">DNA-binding</keyword>
<dbReference type="Pfam" id="PF02909">
    <property type="entry name" value="TetR_C_1"/>
    <property type="match status" value="1"/>
</dbReference>
<evidence type="ECO:0000313" key="7">
    <source>
        <dbReference type="EMBL" id="PJJ61596.1"/>
    </source>
</evidence>
<reference evidence="7 8" key="1">
    <citation type="submission" date="2017-11" db="EMBL/GenBank/DDBJ databases">
        <title>Genomic Encyclopedia of Archaeal and Bacterial Type Strains, Phase II (KMG-II): From Individual Species to Whole Genera.</title>
        <authorList>
            <person name="Goeker M."/>
        </authorList>
    </citation>
    <scope>NUCLEOTIDE SEQUENCE [LARGE SCALE GENOMIC DNA]</scope>
    <source>
        <strain evidence="7 8">DSM 25625</strain>
    </source>
</reference>
<accession>A0A2M9BUH0</accession>
<dbReference type="InterPro" id="IPR001647">
    <property type="entry name" value="HTH_TetR"/>
</dbReference>
<dbReference type="EMBL" id="PGFB01000004">
    <property type="protein sequence ID" value="PJJ61596.1"/>
    <property type="molecule type" value="Genomic_DNA"/>
</dbReference>
<evidence type="ECO:0000256" key="5">
    <source>
        <dbReference type="SAM" id="MobiDB-lite"/>
    </source>
</evidence>
<dbReference type="GO" id="GO:0003700">
    <property type="term" value="F:DNA-binding transcription factor activity"/>
    <property type="evidence" value="ECO:0007669"/>
    <property type="project" value="TreeGrafter"/>
</dbReference>
<dbReference type="Gene3D" id="1.10.10.60">
    <property type="entry name" value="Homeodomain-like"/>
    <property type="match status" value="1"/>
</dbReference>
<organism evidence="7 8">
    <name type="scientific">Compostimonas suwonensis</name>
    <dbReference type="NCBI Taxonomy" id="1048394"/>
    <lineage>
        <taxon>Bacteria</taxon>
        <taxon>Bacillati</taxon>
        <taxon>Actinomycetota</taxon>
        <taxon>Actinomycetes</taxon>
        <taxon>Micrococcales</taxon>
        <taxon>Microbacteriaceae</taxon>
        <taxon>Compostimonas</taxon>
    </lineage>
</organism>